<reference evidence="1" key="1">
    <citation type="submission" date="2020-08" db="EMBL/GenBank/DDBJ databases">
        <title>Hyunsoonleella sp. strain SJ7 genome sequencing and assembly.</title>
        <authorList>
            <person name="Kim I."/>
        </authorList>
    </citation>
    <scope>NUCLEOTIDE SEQUENCE</scope>
    <source>
        <strain evidence="1">SJ7</strain>
    </source>
</reference>
<name>A0A923HCE0_9FLAO</name>
<accession>A0A923HCE0</accession>
<dbReference type="EMBL" id="JACNMF010000004">
    <property type="protein sequence ID" value="MBC3759312.1"/>
    <property type="molecule type" value="Genomic_DNA"/>
</dbReference>
<comment type="caution">
    <text evidence="1">The sequence shown here is derived from an EMBL/GenBank/DDBJ whole genome shotgun (WGS) entry which is preliminary data.</text>
</comment>
<protein>
    <submittedName>
        <fullName evidence="1">Uncharacterized protein</fullName>
    </submittedName>
</protein>
<keyword evidence="2" id="KW-1185">Reference proteome</keyword>
<proteinExistence type="predicted"/>
<evidence type="ECO:0000313" key="1">
    <source>
        <dbReference type="EMBL" id="MBC3759312.1"/>
    </source>
</evidence>
<dbReference type="Proteomes" id="UP000656244">
    <property type="component" value="Unassembled WGS sequence"/>
</dbReference>
<evidence type="ECO:0000313" key="2">
    <source>
        <dbReference type="Proteomes" id="UP000656244"/>
    </source>
</evidence>
<sequence>MALVLLIMLATIIPVPITVYRKDKLPNFTIEQIDKKEDEDEEDDIKELF</sequence>
<gene>
    <name evidence="1" type="ORF">H7U19_12915</name>
</gene>
<dbReference type="AlphaFoldDB" id="A0A923HCE0"/>
<organism evidence="1 2">
    <name type="scientific">Hyunsoonleella aquatilis</name>
    <dbReference type="NCBI Taxonomy" id="2762758"/>
    <lineage>
        <taxon>Bacteria</taxon>
        <taxon>Pseudomonadati</taxon>
        <taxon>Bacteroidota</taxon>
        <taxon>Flavobacteriia</taxon>
        <taxon>Flavobacteriales</taxon>
        <taxon>Flavobacteriaceae</taxon>
    </lineage>
</organism>